<organism evidence="2 3">
    <name type="scientific">Marinigracilibium pacificum</name>
    <dbReference type="NCBI Taxonomy" id="2729599"/>
    <lineage>
        <taxon>Bacteria</taxon>
        <taxon>Pseudomonadati</taxon>
        <taxon>Bacteroidota</taxon>
        <taxon>Cytophagia</taxon>
        <taxon>Cytophagales</taxon>
        <taxon>Flammeovirgaceae</taxon>
        <taxon>Marinigracilibium</taxon>
    </lineage>
</organism>
<dbReference type="AlphaFoldDB" id="A0A848IY35"/>
<comment type="caution">
    <text evidence="2">The sequence shown here is derived from an EMBL/GenBank/DDBJ whole genome shotgun (WGS) entry which is preliminary data.</text>
</comment>
<keyword evidence="3" id="KW-1185">Reference proteome</keyword>
<dbReference type="Proteomes" id="UP000559010">
    <property type="component" value="Unassembled WGS sequence"/>
</dbReference>
<evidence type="ECO:0000313" key="2">
    <source>
        <dbReference type="EMBL" id="NMM48195.1"/>
    </source>
</evidence>
<dbReference type="NCBIfam" id="TIGR04183">
    <property type="entry name" value="Por_Secre_tail"/>
    <property type="match status" value="1"/>
</dbReference>
<proteinExistence type="predicted"/>
<evidence type="ECO:0000259" key="1">
    <source>
        <dbReference type="Pfam" id="PF18962"/>
    </source>
</evidence>
<reference evidence="2 3" key="1">
    <citation type="submission" date="2020-04" db="EMBL/GenBank/DDBJ databases">
        <title>Flammeovirgaceae bacterium KN852 isolated from deep sea.</title>
        <authorList>
            <person name="Zhang D.-C."/>
        </authorList>
    </citation>
    <scope>NUCLEOTIDE SEQUENCE [LARGE SCALE GENOMIC DNA]</scope>
    <source>
        <strain evidence="2 3">KN852</strain>
    </source>
</reference>
<accession>A0A848IY35</accession>
<dbReference type="RefSeq" id="WP_169679630.1">
    <property type="nucleotide sequence ID" value="NZ_JABBNU010000004.1"/>
</dbReference>
<sequence>MKRRNFLKQLGVLSASPFVLNGMPMQIMESNQLLRAAANTNEDRILVLIQLHGGNDGINSLIPIDLYDDYYNLRPNIAIPSRGARSFIPLDNTLDNKSQIGLHPDLLDFKYMYDRGNLAIIQNVGYEQLNQSHFRSQDIWLSGINSDEVIKDGGWIGRFLDDQYEVYPFEEDNFDNLAFQDPLGIEIGSTVSLGFHSADVGGPTALALSNPEAFANLINSVGVDPLTCTDPSLITGARYRDKLKYIMDIESQSNSYASLLAKYYQAGSNSPSVTYPERYHMNAPGAVMKNSLSGQLKMISRLISGGCKTRVYLAKLGGFDTHAEQVESYDPTVGFHASLLYHVASAMRAFHDDLNRQGLGDKVISMTFSEFGRRAVSNYSFGTDHGKAAPMFICGDKVNGGIYNQENTENQTGINGAIGEHPIYNHGKNPNIKKSYIEGEGRGNITPTVDYRQVYASVLEDWFEVDTAKVRNQILPSLDSNLLKIEGLIGSRTLSVDDDNFISNRFKFKTVYPNPVSSTATFEFYVNDTGLTSITLYNINGQEVLKVIDKEMKAGSFKVDKDLSVLEPGIYMAVLTQGDKKLTQKIIKK</sequence>
<name>A0A848IY35_9BACT</name>
<dbReference type="Pfam" id="PF18962">
    <property type="entry name" value="Por_Secre_tail"/>
    <property type="match status" value="1"/>
</dbReference>
<dbReference type="PANTHER" id="PTHR43737">
    <property type="entry name" value="BLL7424 PROTEIN"/>
    <property type="match status" value="1"/>
</dbReference>
<gene>
    <name evidence="2" type="ORF">HH304_07265</name>
</gene>
<dbReference type="Pfam" id="PF07394">
    <property type="entry name" value="DUF1501"/>
    <property type="match status" value="1"/>
</dbReference>
<evidence type="ECO:0000313" key="3">
    <source>
        <dbReference type="Proteomes" id="UP000559010"/>
    </source>
</evidence>
<protein>
    <submittedName>
        <fullName evidence="2">DUF1501 domain-containing protein</fullName>
    </submittedName>
</protein>
<dbReference type="EMBL" id="JABBNU010000004">
    <property type="protein sequence ID" value="NMM48195.1"/>
    <property type="molecule type" value="Genomic_DNA"/>
</dbReference>
<feature type="domain" description="Secretion system C-terminal sorting" evidence="1">
    <location>
        <begin position="511"/>
        <end position="587"/>
    </location>
</feature>
<dbReference type="InterPro" id="IPR026444">
    <property type="entry name" value="Secre_tail"/>
</dbReference>
<dbReference type="InterPro" id="IPR010869">
    <property type="entry name" value="DUF1501"/>
</dbReference>
<dbReference type="PANTHER" id="PTHR43737:SF1">
    <property type="entry name" value="DUF1501 DOMAIN-CONTAINING PROTEIN"/>
    <property type="match status" value="1"/>
</dbReference>